<dbReference type="InterPro" id="IPR026004">
    <property type="entry name" value="Septum_form"/>
</dbReference>
<dbReference type="AlphaFoldDB" id="A0A222VJ59"/>
<feature type="compositionally biased region" description="Gly residues" evidence="1">
    <location>
        <begin position="325"/>
        <end position="335"/>
    </location>
</feature>
<reference evidence="3 4" key="1">
    <citation type="submission" date="2016-10" db="EMBL/GenBank/DDBJ databases">
        <authorList>
            <person name="de Groot N.N."/>
        </authorList>
    </citation>
    <scope>NUCLEOTIDE SEQUENCE [LARGE SCALE GENOMIC DNA]</scope>
    <source>
        <strain evidence="3 4">CGMCC 4.5506</strain>
    </source>
</reference>
<dbReference type="EMBL" id="FMZE01000003">
    <property type="protein sequence ID" value="SDC66336.1"/>
    <property type="molecule type" value="Genomic_DNA"/>
</dbReference>
<proteinExistence type="predicted"/>
<feature type="region of interest" description="Disordered" evidence="1">
    <location>
        <begin position="295"/>
        <end position="345"/>
    </location>
</feature>
<dbReference type="Proteomes" id="UP000199494">
    <property type="component" value="Unassembled WGS sequence"/>
</dbReference>
<keyword evidence="2" id="KW-0472">Membrane</keyword>
<feature type="transmembrane region" description="Helical" evidence="2">
    <location>
        <begin position="20"/>
        <end position="42"/>
    </location>
</feature>
<keyword evidence="2" id="KW-1133">Transmembrane helix</keyword>
<dbReference type="STRING" id="530584.SAMN05421630_103100"/>
<dbReference type="KEGG" id="pmad:BAY61_00740"/>
<feature type="compositionally biased region" description="Low complexity" evidence="1">
    <location>
        <begin position="336"/>
        <end position="345"/>
    </location>
</feature>
<evidence type="ECO:0000256" key="2">
    <source>
        <dbReference type="SAM" id="Phobius"/>
    </source>
</evidence>
<accession>A0A222VJ59</accession>
<evidence type="ECO:0000313" key="3">
    <source>
        <dbReference type="EMBL" id="SDC66336.1"/>
    </source>
</evidence>
<feature type="compositionally biased region" description="Basic and acidic residues" evidence="1">
    <location>
        <begin position="303"/>
        <end position="319"/>
    </location>
</feature>
<protein>
    <submittedName>
        <fullName evidence="3">Septum formation</fullName>
    </submittedName>
</protein>
<dbReference type="RefSeq" id="WP_091801175.1">
    <property type="nucleotide sequence ID" value="NZ_CP016353.1"/>
</dbReference>
<evidence type="ECO:0000256" key="1">
    <source>
        <dbReference type="SAM" id="MobiDB-lite"/>
    </source>
</evidence>
<gene>
    <name evidence="3" type="ORF">SAMN05421630_103100</name>
</gene>
<keyword evidence="2" id="KW-0812">Transmembrane</keyword>
<dbReference type="OrthoDB" id="4266126at2"/>
<sequence>MPDESDQLSPNRRALRTRVLMVGVFIGAIVAMSLSWVFSWGFTSETELAQQAAQQTQEKKREAFSSPPGSCLTWTAADASDVRTVSCEEEHLFEVVGVADISDKFPKGARSPDDETWRELSEERCGTSAEEYLDKPLDPFGKLTVGVLRPDAEQWREGDRKLHCGIQRVAPGGELQPLEGKAADENQSDVWEEGTCLALDGKTVGDPVSCSEEHSYEIIGLVDLTKEFEEYPSTDDQTAWLDTECSRIAEKYTGGADLRDKGLILTWDLREQESWDAGSTLVNCKVAAKLEDDSGLAPVRGSIGKEEKPPESEAPKESEGNSEGNSGGQEPGGQEQGEPSEANGG</sequence>
<organism evidence="3 4">
    <name type="scientific">Prauserella marina</name>
    <dbReference type="NCBI Taxonomy" id="530584"/>
    <lineage>
        <taxon>Bacteria</taxon>
        <taxon>Bacillati</taxon>
        <taxon>Actinomycetota</taxon>
        <taxon>Actinomycetes</taxon>
        <taxon>Pseudonocardiales</taxon>
        <taxon>Pseudonocardiaceae</taxon>
        <taxon>Prauserella</taxon>
    </lineage>
</organism>
<dbReference type="Pfam" id="PF13845">
    <property type="entry name" value="Septum_form"/>
    <property type="match status" value="1"/>
</dbReference>
<keyword evidence="4" id="KW-1185">Reference proteome</keyword>
<name>A0A222VJ59_9PSEU</name>
<evidence type="ECO:0000313" key="4">
    <source>
        <dbReference type="Proteomes" id="UP000199494"/>
    </source>
</evidence>